<gene>
    <name evidence="1" type="ORF">Q6A80_05965</name>
</gene>
<dbReference type="EMBL" id="JAUQUR010000002">
    <property type="protein sequence ID" value="MDX4069270.1"/>
    <property type="molecule type" value="Genomic_DNA"/>
</dbReference>
<name>A0AAW9DAP5_9BACT</name>
<accession>A0AAW9DAP5</accession>
<dbReference type="Proteomes" id="UP001283691">
    <property type="component" value="Unassembled WGS sequence"/>
</dbReference>
<evidence type="ECO:0000313" key="1">
    <source>
        <dbReference type="EMBL" id="MDX4069270.1"/>
    </source>
</evidence>
<dbReference type="AlphaFoldDB" id="A0AAW9DAP5"/>
<organism evidence="1 2">
    <name type="scientific">Aliarcobacter skirrowii</name>
    <dbReference type="NCBI Taxonomy" id="28200"/>
    <lineage>
        <taxon>Bacteria</taxon>
        <taxon>Pseudomonadati</taxon>
        <taxon>Campylobacterota</taxon>
        <taxon>Epsilonproteobacteria</taxon>
        <taxon>Campylobacterales</taxon>
        <taxon>Arcobacteraceae</taxon>
        <taxon>Aliarcobacter</taxon>
    </lineage>
</organism>
<evidence type="ECO:0008006" key="3">
    <source>
        <dbReference type="Google" id="ProtNLM"/>
    </source>
</evidence>
<proteinExistence type="predicted"/>
<evidence type="ECO:0000313" key="2">
    <source>
        <dbReference type="Proteomes" id="UP001283691"/>
    </source>
</evidence>
<reference evidence="1" key="1">
    <citation type="journal article" date="2023" name="Front. Microbiol.">
        <title>Genomic diversity and taxonomic marker for Arcobacter species.</title>
        <authorList>
            <person name="Zhou G."/>
            <person name="Gu Y."/>
            <person name="Wang H."/>
            <person name="Chen X."/>
            <person name="Zhang X."/>
            <person name="Shao Z."/>
            <person name="Yan X."/>
            <person name="Zhang J."/>
            <person name="Zhang M."/>
        </authorList>
    </citation>
    <scope>NUCLEOTIDE SEQUENCE</scope>
    <source>
        <strain evidence="1">BJSY19SF1-2</strain>
    </source>
</reference>
<comment type="caution">
    <text evidence="1">The sequence shown here is derived from an EMBL/GenBank/DDBJ whole genome shotgun (WGS) entry which is preliminary data.</text>
</comment>
<reference evidence="1" key="2">
    <citation type="submission" date="2023-07" db="EMBL/GenBank/DDBJ databases">
        <authorList>
            <person name="Zhang M."/>
            <person name="Zhou G."/>
        </authorList>
    </citation>
    <scope>NUCLEOTIDE SEQUENCE</scope>
    <source>
        <strain evidence="1">BJSY19SF1-2</strain>
    </source>
</reference>
<sequence>MAKENIVKARLDDEEYKFYKSILAKKKHSNLDMSKLIRLALKNFIDNNKFEATETFNALFLVLLENTVDLSRVTGNLNQIAYHLNKGDTIENKEIVEYLNEFVEVHKKVYKDFLDLKIEVEKMI</sequence>
<dbReference type="RefSeq" id="WP_319047996.1">
    <property type="nucleotide sequence ID" value="NZ_JAUQUR010000002.1"/>
</dbReference>
<protein>
    <recommendedName>
        <fullName evidence="3">Plasmid mobilization relaxosome protein MobC</fullName>
    </recommendedName>
</protein>